<evidence type="ECO:0000313" key="3">
    <source>
        <dbReference type="Proteomes" id="UP001196765"/>
    </source>
</evidence>
<gene>
    <name evidence="1" type="ORF">KSW82_07900</name>
    <name evidence="2" type="ORF">KSW82_16615</name>
</gene>
<comment type="caution">
    <text evidence="2">The sequence shown here is derived from an EMBL/GenBank/DDBJ whole genome shotgun (WGS) entry which is preliminary data.</text>
</comment>
<reference evidence="2" key="1">
    <citation type="submission" date="2021-06" db="EMBL/GenBank/DDBJ databases">
        <title>Collection of gut derived symbiotic bacterial strains cultured from healthy donors.</title>
        <authorList>
            <person name="Lin H."/>
            <person name="Littmann E."/>
            <person name="Pamer E.G."/>
        </authorList>
    </citation>
    <scope>NUCLEOTIDE SEQUENCE</scope>
    <source>
        <strain evidence="2">MSK.21.74</strain>
    </source>
</reference>
<accession>A0AAP2I6B3</accession>
<dbReference type="EMBL" id="JAHOEI010000023">
    <property type="protein sequence ID" value="MBV3387661.1"/>
    <property type="molecule type" value="Genomic_DNA"/>
</dbReference>
<name>A0AAP2I6B3_9BACT</name>
<evidence type="ECO:0000313" key="1">
    <source>
        <dbReference type="EMBL" id="MBV3387661.1"/>
    </source>
</evidence>
<dbReference type="EMBL" id="JAHOEI010000167">
    <property type="protein sequence ID" value="MBV3389334.1"/>
    <property type="molecule type" value="Genomic_DNA"/>
</dbReference>
<dbReference type="Proteomes" id="UP001196765">
    <property type="component" value="Unassembled WGS sequence"/>
</dbReference>
<dbReference type="Pfam" id="PF12784">
    <property type="entry name" value="PDDEXK_2"/>
    <property type="match status" value="1"/>
</dbReference>
<proteinExistence type="predicted"/>
<sequence length="45" mass="5327">MARFIDPRVDWAFKRIFGSEDTKECLITFLNGLFEDELVIKDVTF</sequence>
<dbReference type="AlphaFoldDB" id="A0AAP2I6B3"/>
<dbReference type="RefSeq" id="WP_217744416.1">
    <property type="nucleotide sequence ID" value="NZ_JAHOEI010000023.1"/>
</dbReference>
<organism evidence="2 3">
    <name type="scientific">Segatella copri</name>
    <dbReference type="NCBI Taxonomy" id="165179"/>
    <lineage>
        <taxon>Bacteria</taxon>
        <taxon>Pseudomonadati</taxon>
        <taxon>Bacteroidota</taxon>
        <taxon>Bacteroidia</taxon>
        <taxon>Bacteroidales</taxon>
        <taxon>Prevotellaceae</taxon>
        <taxon>Segatella</taxon>
    </lineage>
</organism>
<protein>
    <submittedName>
        <fullName evidence="2">Rpn family recombination-promoting nuclease/putative transposase</fullName>
    </submittedName>
</protein>
<evidence type="ECO:0000313" key="2">
    <source>
        <dbReference type="EMBL" id="MBV3389334.1"/>
    </source>
</evidence>
<feature type="non-terminal residue" evidence="2">
    <location>
        <position position="45"/>
    </location>
</feature>